<evidence type="ECO:0000256" key="1">
    <source>
        <dbReference type="ARBA" id="ARBA00012374"/>
    </source>
</evidence>
<dbReference type="CDD" id="cd01610">
    <property type="entry name" value="PAP2_like"/>
    <property type="match status" value="1"/>
</dbReference>
<dbReference type="EMBL" id="CP022011">
    <property type="protein sequence ID" value="QDJ14984.1"/>
    <property type="molecule type" value="Genomic_DNA"/>
</dbReference>
<organism evidence="5 6">
    <name type="scientific">Mergibacter septicus</name>
    <dbReference type="NCBI Taxonomy" id="221402"/>
    <lineage>
        <taxon>Bacteria</taxon>
        <taxon>Pseudomonadati</taxon>
        <taxon>Pseudomonadota</taxon>
        <taxon>Gammaproteobacteria</taxon>
        <taxon>Pasteurellales</taxon>
        <taxon>Pasteurellaceae</taxon>
        <taxon>Mergibacter</taxon>
    </lineage>
</organism>
<dbReference type="PANTHER" id="PTHR14969">
    <property type="entry name" value="SPHINGOSINE-1-PHOSPHATE PHOSPHOHYDROLASE"/>
    <property type="match status" value="1"/>
</dbReference>
<dbReference type="RefSeq" id="WP_261920494.1">
    <property type="nucleotide sequence ID" value="NZ_CP022010.1"/>
</dbReference>
<sequence length="215" mass="24568">MKNIFSRNFNVIKDFLVLYLPFSFILILLLNLYSKSEVHLLLTSIHNHLLDFIFKHITLLGNAAFIITIGILFSIYRLRAGCYIFLTQLVNVTITRLFKLYFSADRPIVYFTKYYPDIQLHQVENVVLSTHNSFPSGHTSAIFALMLSIAIILKKKSITLICAILAILTGYSRVYLSQHFASDILFGSFIGIFSALLLSPILYHSKSIKNNKKIP</sequence>
<evidence type="ECO:0000256" key="3">
    <source>
        <dbReference type="ARBA" id="ARBA00047594"/>
    </source>
</evidence>
<proteinExistence type="predicted"/>
<comment type="catalytic activity">
    <reaction evidence="3">
        <text>di-trans,octa-cis-undecaprenyl diphosphate + H2O = di-trans,octa-cis-undecaprenyl phosphate + phosphate + H(+)</text>
        <dbReference type="Rhea" id="RHEA:28094"/>
        <dbReference type="ChEBI" id="CHEBI:15377"/>
        <dbReference type="ChEBI" id="CHEBI:15378"/>
        <dbReference type="ChEBI" id="CHEBI:43474"/>
        <dbReference type="ChEBI" id="CHEBI:58405"/>
        <dbReference type="ChEBI" id="CHEBI:60392"/>
        <dbReference type="EC" id="3.6.1.27"/>
    </reaction>
</comment>
<dbReference type="PANTHER" id="PTHR14969:SF13">
    <property type="entry name" value="AT30094P"/>
    <property type="match status" value="1"/>
</dbReference>
<dbReference type="SMART" id="SM00014">
    <property type="entry name" value="acidPPc"/>
    <property type="match status" value="1"/>
</dbReference>
<protein>
    <recommendedName>
        <fullName evidence="1">undecaprenyl-diphosphate phosphatase</fullName>
        <ecNumber evidence="1">3.6.1.27</ecNumber>
    </recommendedName>
    <alternativeName>
        <fullName evidence="2">Undecaprenyl pyrophosphate phosphatase</fullName>
    </alternativeName>
</protein>
<evidence type="ECO:0000259" key="4">
    <source>
        <dbReference type="SMART" id="SM00014"/>
    </source>
</evidence>
<name>A0A8E3MDG2_9PAST</name>
<dbReference type="Pfam" id="PF01569">
    <property type="entry name" value="PAP2"/>
    <property type="match status" value="1"/>
</dbReference>
<dbReference type="Proteomes" id="UP000955338">
    <property type="component" value="Chromosome"/>
</dbReference>
<reference evidence="5" key="1">
    <citation type="submission" date="2017-06" db="EMBL/GenBank/DDBJ databases">
        <title>Genome sequencing of pathogenic and non-pathogenic strains within Bisgaard taxon 40.</title>
        <authorList>
            <person name="Ladner J.T."/>
            <person name="Lovett S.P."/>
            <person name="Koroleva G."/>
            <person name="Lorch J.M."/>
        </authorList>
    </citation>
    <scope>NUCLEOTIDE SEQUENCE</scope>
    <source>
        <strain evidence="5">27576-1-I1</strain>
    </source>
</reference>
<evidence type="ECO:0000256" key="2">
    <source>
        <dbReference type="ARBA" id="ARBA00032707"/>
    </source>
</evidence>
<gene>
    <name evidence="5" type="ORF">CEP48_05890</name>
</gene>
<dbReference type="AlphaFoldDB" id="A0A8E3MDG2"/>
<keyword evidence="6" id="KW-1185">Reference proteome</keyword>
<accession>A0A8E3MDG2</accession>
<feature type="domain" description="Phosphatidic acid phosphatase type 2/haloperoxidase" evidence="4">
    <location>
        <begin position="80"/>
        <end position="199"/>
    </location>
</feature>
<dbReference type="EC" id="3.6.1.27" evidence="1"/>
<evidence type="ECO:0000313" key="6">
    <source>
        <dbReference type="Proteomes" id="UP000955338"/>
    </source>
</evidence>
<evidence type="ECO:0000313" key="5">
    <source>
        <dbReference type="EMBL" id="QDJ14984.1"/>
    </source>
</evidence>
<dbReference type="GO" id="GO:0050380">
    <property type="term" value="F:undecaprenyl-diphosphatase activity"/>
    <property type="evidence" value="ECO:0007669"/>
    <property type="project" value="UniProtKB-EC"/>
</dbReference>
<dbReference type="SUPFAM" id="SSF48317">
    <property type="entry name" value="Acid phosphatase/Vanadium-dependent haloperoxidase"/>
    <property type="match status" value="1"/>
</dbReference>
<dbReference type="InterPro" id="IPR036938">
    <property type="entry name" value="PAP2/HPO_sf"/>
</dbReference>
<dbReference type="InterPro" id="IPR000326">
    <property type="entry name" value="PAP2/HPO"/>
</dbReference>
<dbReference type="Gene3D" id="1.20.144.10">
    <property type="entry name" value="Phosphatidic acid phosphatase type 2/haloperoxidase"/>
    <property type="match status" value="1"/>
</dbReference>